<dbReference type="Gene3D" id="2.60.40.420">
    <property type="entry name" value="Cupredoxins - blue copper proteins"/>
    <property type="match status" value="1"/>
</dbReference>
<dbReference type="PANTHER" id="PTHR33021:SF498">
    <property type="entry name" value="UMECYANIN-LIKE"/>
    <property type="match status" value="1"/>
</dbReference>
<comment type="caution">
    <text evidence="8">The sequence shown here is derived from an EMBL/GenBank/DDBJ whole genome shotgun (WGS) entry which is preliminary data.</text>
</comment>
<dbReference type="PROSITE" id="PS00196">
    <property type="entry name" value="COPPER_BLUE"/>
    <property type="match status" value="1"/>
</dbReference>
<proteinExistence type="predicted"/>
<sequence>MDKNMNMMACLSLSWMVLVGLVPMLMKGAAAADYVVGDSLGWTLPPNTSFYSDWAASKTFQLGDEVAFKWTGNHTVAEASKEEYDSCSDPGIWIGSPVNVNLITAGSRYFICTVGDHCEQGQKVTITVGSSSPTSAPPSLSGAHATVASLLLGLIISTLVICFFTYM</sequence>
<evidence type="ECO:0000256" key="4">
    <source>
        <dbReference type="ARBA" id="ARBA00023180"/>
    </source>
</evidence>
<dbReference type="InterPro" id="IPR039391">
    <property type="entry name" value="Phytocyanin-like"/>
</dbReference>
<dbReference type="InterPro" id="IPR028871">
    <property type="entry name" value="BlueCu_1_BS"/>
</dbReference>
<feature type="signal peptide" evidence="6">
    <location>
        <begin position="1"/>
        <end position="31"/>
    </location>
</feature>
<feature type="transmembrane region" description="Helical" evidence="5">
    <location>
        <begin position="143"/>
        <end position="166"/>
    </location>
</feature>
<dbReference type="AlphaFoldDB" id="A0AAW1YH57"/>
<feature type="chain" id="PRO_5043800023" description="Phytocyanin domain-containing protein" evidence="6">
    <location>
        <begin position="32"/>
        <end position="167"/>
    </location>
</feature>
<dbReference type="EMBL" id="JBEDUW010000001">
    <property type="protein sequence ID" value="KAK9947535.1"/>
    <property type="molecule type" value="Genomic_DNA"/>
</dbReference>
<dbReference type="FunFam" id="2.60.40.420:FF:000034">
    <property type="entry name" value="Cupredoxin superfamily protein"/>
    <property type="match status" value="1"/>
</dbReference>
<keyword evidence="9" id="KW-1185">Reference proteome</keyword>
<dbReference type="Pfam" id="PF02298">
    <property type="entry name" value="Cu_bind_like"/>
    <property type="match status" value="1"/>
</dbReference>
<dbReference type="PROSITE" id="PS51485">
    <property type="entry name" value="PHYTOCYANIN"/>
    <property type="match status" value="1"/>
</dbReference>
<protein>
    <recommendedName>
        <fullName evidence="7">Phytocyanin domain-containing protein</fullName>
    </recommendedName>
</protein>
<name>A0AAW1YH57_RUBAR</name>
<keyword evidence="2" id="KW-0186">Copper</keyword>
<keyword evidence="5" id="KW-0472">Membrane</keyword>
<dbReference type="PANTHER" id="PTHR33021">
    <property type="entry name" value="BLUE COPPER PROTEIN"/>
    <property type="match status" value="1"/>
</dbReference>
<dbReference type="GO" id="GO:0009055">
    <property type="term" value="F:electron transfer activity"/>
    <property type="evidence" value="ECO:0007669"/>
    <property type="project" value="InterPro"/>
</dbReference>
<accession>A0AAW1YH57</accession>
<feature type="domain" description="Phytocyanin" evidence="7">
    <location>
        <begin position="32"/>
        <end position="130"/>
    </location>
</feature>
<evidence type="ECO:0000256" key="3">
    <source>
        <dbReference type="ARBA" id="ARBA00023157"/>
    </source>
</evidence>
<evidence type="ECO:0000256" key="1">
    <source>
        <dbReference type="ARBA" id="ARBA00022723"/>
    </source>
</evidence>
<keyword evidence="3" id="KW-1015">Disulfide bond</keyword>
<keyword evidence="6" id="KW-0732">Signal</keyword>
<evidence type="ECO:0000313" key="9">
    <source>
        <dbReference type="Proteomes" id="UP001457282"/>
    </source>
</evidence>
<keyword evidence="4" id="KW-0325">Glycoprotein</keyword>
<dbReference type="InterPro" id="IPR003245">
    <property type="entry name" value="Phytocyanin_dom"/>
</dbReference>
<dbReference type="GO" id="GO:0046872">
    <property type="term" value="F:metal ion binding"/>
    <property type="evidence" value="ECO:0007669"/>
    <property type="project" value="UniProtKB-KW"/>
</dbReference>
<evidence type="ECO:0000256" key="5">
    <source>
        <dbReference type="SAM" id="Phobius"/>
    </source>
</evidence>
<organism evidence="8 9">
    <name type="scientific">Rubus argutus</name>
    <name type="common">Southern blackberry</name>
    <dbReference type="NCBI Taxonomy" id="59490"/>
    <lineage>
        <taxon>Eukaryota</taxon>
        <taxon>Viridiplantae</taxon>
        <taxon>Streptophyta</taxon>
        <taxon>Embryophyta</taxon>
        <taxon>Tracheophyta</taxon>
        <taxon>Spermatophyta</taxon>
        <taxon>Magnoliopsida</taxon>
        <taxon>eudicotyledons</taxon>
        <taxon>Gunneridae</taxon>
        <taxon>Pentapetalae</taxon>
        <taxon>rosids</taxon>
        <taxon>fabids</taxon>
        <taxon>Rosales</taxon>
        <taxon>Rosaceae</taxon>
        <taxon>Rosoideae</taxon>
        <taxon>Rosoideae incertae sedis</taxon>
        <taxon>Rubus</taxon>
    </lineage>
</organism>
<keyword evidence="5" id="KW-0812">Transmembrane</keyword>
<keyword evidence="1" id="KW-0479">Metal-binding</keyword>
<evidence type="ECO:0000256" key="2">
    <source>
        <dbReference type="ARBA" id="ARBA00023008"/>
    </source>
</evidence>
<gene>
    <name evidence="8" type="ORF">M0R45_003155</name>
</gene>
<evidence type="ECO:0000256" key="6">
    <source>
        <dbReference type="SAM" id="SignalP"/>
    </source>
</evidence>
<dbReference type="GO" id="GO:0005886">
    <property type="term" value="C:plasma membrane"/>
    <property type="evidence" value="ECO:0007669"/>
    <property type="project" value="TreeGrafter"/>
</dbReference>
<reference evidence="8 9" key="1">
    <citation type="journal article" date="2023" name="G3 (Bethesda)">
        <title>A chromosome-length genome assembly and annotation of blackberry (Rubus argutus, cv. 'Hillquist').</title>
        <authorList>
            <person name="Bruna T."/>
            <person name="Aryal R."/>
            <person name="Dudchenko O."/>
            <person name="Sargent D.J."/>
            <person name="Mead D."/>
            <person name="Buti M."/>
            <person name="Cavallini A."/>
            <person name="Hytonen T."/>
            <person name="Andres J."/>
            <person name="Pham M."/>
            <person name="Weisz D."/>
            <person name="Mascagni F."/>
            <person name="Usai G."/>
            <person name="Natali L."/>
            <person name="Bassil N."/>
            <person name="Fernandez G.E."/>
            <person name="Lomsadze A."/>
            <person name="Armour M."/>
            <person name="Olukolu B."/>
            <person name="Poorten T."/>
            <person name="Britton C."/>
            <person name="Davik J."/>
            <person name="Ashrafi H."/>
            <person name="Aiden E.L."/>
            <person name="Borodovsky M."/>
            <person name="Worthington M."/>
        </authorList>
    </citation>
    <scope>NUCLEOTIDE SEQUENCE [LARGE SCALE GENOMIC DNA]</scope>
    <source>
        <strain evidence="8">PI 553951</strain>
    </source>
</reference>
<dbReference type="InterPro" id="IPR008972">
    <property type="entry name" value="Cupredoxin"/>
</dbReference>
<evidence type="ECO:0000313" key="8">
    <source>
        <dbReference type="EMBL" id="KAK9947535.1"/>
    </source>
</evidence>
<evidence type="ECO:0000259" key="7">
    <source>
        <dbReference type="PROSITE" id="PS51485"/>
    </source>
</evidence>
<dbReference type="SUPFAM" id="SSF49503">
    <property type="entry name" value="Cupredoxins"/>
    <property type="match status" value="1"/>
</dbReference>
<dbReference type="Proteomes" id="UP001457282">
    <property type="component" value="Unassembled WGS sequence"/>
</dbReference>
<keyword evidence="5" id="KW-1133">Transmembrane helix</keyword>